<evidence type="ECO:0000256" key="3">
    <source>
        <dbReference type="ARBA" id="ARBA00022723"/>
    </source>
</evidence>
<evidence type="ECO:0000313" key="10">
    <source>
        <dbReference type="Proteomes" id="UP001158067"/>
    </source>
</evidence>
<protein>
    <submittedName>
        <fullName evidence="9">Tripeptide aminopeptidase</fullName>
    </submittedName>
</protein>
<dbReference type="Gene3D" id="3.40.630.10">
    <property type="entry name" value="Zn peptidases"/>
    <property type="match status" value="1"/>
</dbReference>
<keyword evidence="4" id="KW-0378">Hydrolase</keyword>
<accession>A0ABY1PWL3</accession>
<keyword evidence="5" id="KW-0862">Zinc</keyword>
<organism evidence="9 10">
    <name type="scientific">Neorhodopirellula lusitana</name>
    <dbReference type="NCBI Taxonomy" id="445327"/>
    <lineage>
        <taxon>Bacteria</taxon>
        <taxon>Pseudomonadati</taxon>
        <taxon>Planctomycetota</taxon>
        <taxon>Planctomycetia</taxon>
        <taxon>Pirellulales</taxon>
        <taxon>Pirellulaceae</taxon>
        <taxon>Neorhodopirellula</taxon>
    </lineage>
</organism>
<dbReference type="InterPro" id="IPR011650">
    <property type="entry name" value="Peptidase_M20_dimer"/>
</dbReference>
<reference evidence="9 10" key="1">
    <citation type="submission" date="2017-05" db="EMBL/GenBank/DDBJ databases">
        <authorList>
            <person name="Varghese N."/>
            <person name="Submissions S."/>
        </authorList>
    </citation>
    <scope>NUCLEOTIDE SEQUENCE [LARGE SCALE GENOMIC DNA]</scope>
    <source>
        <strain evidence="9 10">DSM 25457</strain>
    </source>
</reference>
<dbReference type="SUPFAM" id="SSF55031">
    <property type="entry name" value="Bacterial exopeptidase dimerisation domain"/>
    <property type="match status" value="1"/>
</dbReference>
<evidence type="ECO:0000256" key="1">
    <source>
        <dbReference type="ARBA" id="ARBA00001947"/>
    </source>
</evidence>
<dbReference type="PANTHER" id="PTHR42994">
    <property type="entry name" value="PEPTIDASE T"/>
    <property type="match status" value="1"/>
</dbReference>
<evidence type="ECO:0000313" key="9">
    <source>
        <dbReference type="EMBL" id="SMP51435.1"/>
    </source>
</evidence>
<keyword evidence="10" id="KW-1185">Reference proteome</keyword>
<feature type="region of interest" description="Disordered" evidence="7">
    <location>
        <begin position="139"/>
        <end position="164"/>
    </location>
</feature>
<dbReference type="SUPFAM" id="SSF53187">
    <property type="entry name" value="Zn-dependent exopeptidases"/>
    <property type="match status" value="1"/>
</dbReference>
<evidence type="ECO:0000259" key="8">
    <source>
        <dbReference type="Pfam" id="PF07687"/>
    </source>
</evidence>
<keyword evidence="3" id="KW-0479">Metal-binding</keyword>
<keyword evidence="6" id="KW-0482">Metalloprotease</keyword>
<evidence type="ECO:0000256" key="4">
    <source>
        <dbReference type="ARBA" id="ARBA00022801"/>
    </source>
</evidence>
<dbReference type="InterPro" id="IPR036264">
    <property type="entry name" value="Bact_exopeptidase_dim_dom"/>
</dbReference>
<keyword evidence="9" id="KW-0031">Aminopeptidase</keyword>
<evidence type="ECO:0000256" key="7">
    <source>
        <dbReference type="SAM" id="MobiDB-lite"/>
    </source>
</evidence>
<evidence type="ECO:0000256" key="6">
    <source>
        <dbReference type="ARBA" id="ARBA00023049"/>
    </source>
</evidence>
<dbReference type="Proteomes" id="UP001158067">
    <property type="component" value="Unassembled WGS sequence"/>
</dbReference>
<dbReference type="GO" id="GO:0004177">
    <property type="term" value="F:aminopeptidase activity"/>
    <property type="evidence" value="ECO:0007669"/>
    <property type="project" value="UniProtKB-KW"/>
</dbReference>
<dbReference type="InterPro" id="IPR002933">
    <property type="entry name" value="Peptidase_M20"/>
</dbReference>
<dbReference type="Pfam" id="PF01546">
    <property type="entry name" value="Peptidase_M20"/>
    <property type="match status" value="1"/>
</dbReference>
<gene>
    <name evidence="9" type="ORF">SAMN06265222_103270</name>
</gene>
<dbReference type="EMBL" id="FXUG01000003">
    <property type="protein sequence ID" value="SMP51435.1"/>
    <property type="molecule type" value="Genomic_DNA"/>
</dbReference>
<dbReference type="Gene3D" id="3.30.70.360">
    <property type="match status" value="1"/>
</dbReference>
<dbReference type="PROSITE" id="PS00758">
    <property type="entry name" value="ARGE_DAPE_CPG2_1"/>
    <property type="match status" value="1"/>
</dbReference>
<keyword evidence="2" id="KW-0645">Protease</keyword>
<comment type="cofactor">
    <cofactor evidence="1">
        <name>Zn(2+)</name>
        <dbReference type="ChEBI" id="CHEBI:29105"/>
    </cofactor>
</comment>
<sequence length="460" mass="49147">MNPRVGPAWIGARPGLGWLRLPIPFRLHPTFNYTFLQDGYLNTDKALERFMELTAIPGRSGEEADVAATITRWLVDAGVDPKCIEQDQANQSSRIGGNCGNMIVTLPGDDSLPRVMLSAHMDTVPVCLGAKPILVDGDELEGSESESGDTRGEAGAGKETGARKIVKSSADTGLGADDRAGCAVVVNAIENRMQWAKDHPGEPLPPAVCTFLIQEEIGLVGARHLDGTRVGKVDLAFNFDGGTMDKIRHGAIGGERMQIVVRGFASHAGVAPEKGVNAIVIAAKAIASLEERGLMGLIEQDGKRGTTNVGVIQGGEATNVVTPEVFVRVEARSHDGEFRTWIVSQIRQAFEQAATEVTDVSGRCGKIEFTSQVDYEAFKLSEDHPSVQKATQLLAELGYNAVCEVANGGLDANWLYQHGIEAVTLGCGQAAIHTVDEHLLVDHYFAACRLATRVLTEASA</sequence>
<dbReference type="Pfam" id="PF07687">
    <property type="entry name" value="M20_dimer"/>
    <property type="match status" value="1"/>
</dbReference>
<evidence type="ECO:0000256" key="5">
    <source>
        <dbReference type="ARBA" id="ARBA00022833"/>
    </source>
</evidence>
<dbReference type="InterPro" id="IPR001261">
    <property type="entry name" value="ArgE/DapE_CS"/>
</dbReference>
<evidence type="ECO:0000256" key="2">
    <source>
        <dbReference type="ARBA" id="ARBA00022670"/>
    </source>
</evidence>
<feature type="domain" description="Peptidase M20 dimerisation" evidence="8">
    <location>
        <begin position="257"/>
        <end position="355"/>
    </location>
</feature>
<dbReference type="PANTHER" id="PTHR42994:SF2">
    <property type="entry name" value="PEPTIDASE"/>
    <property type="match status" value="1"/>
</dbReference>
<proteinExistence type="predicted"/>
<comment type="caution">
    <text evidence="9">The sequence shown here is derived from an EMBL/GenBank/DDBJ whole genome shotgun (WGS) entry which is preliminary data.</text>
</comment>
<name>A0ABY1PWL3_9BACT</name>